<organism evidence="1 2">
    <name type="scientific">Sclerotinia sclerotiorum (strain ATCC 18683 / 1980 / Ss-1)</name>
    <name type="common">White mold</name>
    <name type="synonym">Whetzelinia sclerotiorum</name>
    <dbReference type="NCBI Taxonomy" id="665079"/>
    <lineage>
        <taxon>Eukaryota</taxon>
        <taxon>Fungi</taxon>
        <taxon>Dikarya</taxon>
        <taxon>Ascomycota</taxon>
        <taxon>Pezizomycotina</taxon>
        <taxon>Leotiomycetes</taxon>
        <taxon>Helotiales</taxon>
        <taxon>Sclerotiniaceae</taxon>
        <taxon>Sclerotinia</taxon>
    </lineage>
</organism>
<dbReference type="EMBL" id="CH476621">
    <property type="protein sequence ID" value="EDN91357.1"/>
    <property type="molecule type" value="Genomic_DNA"/>
</dbReference>
<dbReference type="Proteomes" id="UP000001312">
    <property type="component" value="Unassembled WGS sequence"/>
</dbReference>
<proteinExistence type="predicted"/>
<dbReference type="HOGENOM" id="CLU_3359969_0_0_1"/>
<protein>
    <submittedName>
        <fullName evidence="1">Uncharacterized protein</fullName>
    </submittedName>
</protein>
<sequence>MTIEESIQRSETWELDRGLSTALQSQPHVDLQIDVM</sequence>
<gene>
    <name evidence="1" type="ORF">SS1G_00760</name>
</gene>
<name>A7E635_SCLS1</name>
<dbReference type="RefSeq" id="XP_001598671.1">
    <property type="nucleotide sequence ID" value="XM_001598621.1"/>
</dbReference>
<reference evidence="2" key="1">
    <citation type="journal article" date="2011" name="PLoS Genet.">
        <title>Genomic analysis of the necrotrophic fungal pathogens Sclerotinia sclerotiorum and Botrytis cinerea.</title>
        <authorList>
            <person name="Amselem J."/>
            <person name="Cuomo C.A."/>
            <person name="van Kan J.A."/>
            <person name="Viaud M."/>
            <person name="Benito E.P."/>
            <person name="Couloux A."/>
            <person name="Coutinho P.M."/>
            <person name="de Vries R.P."/>
            <person name="Dyer P.S."/>
            <person name="Fillinger S."/>
            <person name="Fournier E."/>
            <person name="Gout L."/>
            <person name="Hahn M."/>
            <person name="Kohn L."/>
            <person name="Lapalu N."/>
            <person name="Plummer K.M."/>
            <person name="Pradier J.M."/>
            <person name="Quevillon E."/>
            <person name="Sharon A."/>
            <person name="Simon A."/>
            <person name="ten Have A."/>
            <person name="Tudzynski B."/>
            <person name="Tudzynski P."/>
            <person name="Wincker P."/>
            <person name="Andrew M."/>
            <person name="Anthouard V."/>
            <person name="Beever R.E."/>
            <person name="Beffa R."/>
            <person name="Benoit I."/>
            <person name="Bouzid O."/>
            <person name="Brault B."/>
            <person name="Chen Z."/>
            <person name="Choquer M."/>
            <person name="Collemare J."/>
            <person name="Cotton P."/>
            <person name="Danchin E.G."/>
            <person name="Da Silva C."/>
            <person name="Gautier A."/>
            <person name="Giraud C."/>
            <person name="Giraud T."/>
            <person name="Gonzalez C."/>
            <person name="Grossetete S."/>
            <person name="Guldener U."/>
            <person name="Henrissat B."/>
            <person name="Howlett B.J."/>
            <person name="Kodira C."/>
            <person name="Kretschmer M."/>
            <person name="Lappartient A."/>
            <person name="Leroch M."/>
            <person name="Levis C."/>
            <person name="Mauceli E."/>
            <person name="Neuveglise C."/>
            <person name="Oeser B."/>
            <person name="Pearson M."/>
            <person name="Poulain J."/>
            <person name="Poussereau N."/>
            <person name="Quesneville H."/>
            <person name="Rascle C."/>
            <person name="Schumacher J."/>
            <person name="Segurens B."/>
            <person name="Sexton A."/>
            <person name="Silva E."/>
            <person name="Sirven C."/>
            <person name="Soanes D.M."/>
            <person name="Talbot N.J."/>
            <person name="Templeton M."/>
            <person name="Yandava C."/>
            <person name="Yarden O."/>
            <person name="Zeng Q."/>
            <person name="Rollins J.A."/>
            <person name="Lebrun M.H."/>
            <person name="Dickman M."/>
        </authorList>
    </citation>
    <scope>NUCLEOTIDE SEQUENCE [LARGE SCALE GENOMIC DNA]</scope>
    <source>
        <strain evidence="2">ATCC 18683 / 1980 / Ss-1</strain>
    </source>
</reference>
<dbReference type="AlphaFoldDB" id="A7E635"/>
<evidence type="ECO:0000313" key="2">
    <source>
        <dbReference type="Proteomes" id="UP000001312"/>
    </source>
</evidence>
<accession>A7E635</accession>
<dbReference type="KEGG" id="ssl:SS1G_00760"/>
<dbReference type="GeneID" id="5494306"/>
<dbReference type="InParanoid" id="A7E635"/>
<evidence type="ECO:0000313" key="1">
    <source>
        <dbReference type="EMBL" id="EDN91357.1"/>
    </source>
</evidence>
<keyword evidence="2" id="KW-1185">Reference proteome</keyword>